<reference evidence="2 3" key="1">
    <citation type="submission" date="2024-03" db="EMBL/GenBank/DDBJ databases">
        <title>Adaptation during the transition from Ophiocordyceps entomopathogen to insect associate is accompanied by gene loss and intensified selection.</title>
        <authorList>
            <person name="Ward C.M."/>
            <person name="Onetto C.A."/>
            <person name="Borneman A.R."/>
        </authorList>
    </citation>
    <scope>NUCLEOTIDE SEQUENCE [LARGE SCALE GENOMIC DNA]</scope>
    <source>
        <strain evidence="2">AWRI1</strain>
        <tissue evidence="2">Single Adult Female</tissue>
    </source>
</reference>
<gene>
    <name evidence="2" type="ORF">V9T40_003383</name>
</gene>
<evidence type="ECO:0000313" key="3">
    <source>
        <dbReference type="Proteomes" id="UP001367676"/>
    </source>
</evidence>
<comment type="caution">
    <text evidence="2">The sequence shown here is derived from an EMBL/GenBank/DDBJ whole genome shotgun (WGS) entry which is preliminary data.</text>
</comment>
<name>A0AAN9TQI8_9HEMI</name>
<feature type="region of interest" description="Disordered" evidence="1">
    <location>
        <begin position="1"/>
        <end position="52"/>
    </location>
</feature>
<evidence type="ECO:0000313" key="2">
    <source>
        <dbReference type="EMBL" id="KAK7603384.1"/>
    </source>
</evidence>
<evidence type="ECO:0000256" key="1">
    <source>
        <dbReference type="SAM" id="MobiDB-lite"/>
    </source>
</evidence>
<organism evidence="2 3">
    <name type="scientific">Parthenolecanium corni</name>
    <dbReference type="NCBI Taxonomy" id="536013"/>
    <lineage>
        <taxon>Eukaryota</taxon>
        <taxon>Metazoa</taxon>
        <taxon>Ecdysozoa</taxon>
        <taxon>Arthropoda</taxon>
        <taxon>Hexapoda</taxon>
        <taxon>Insecta</taxon>
        <taxon>Pterygota</taxon>
        <taxon>Neoptera</taxon>
        <taxon>Paraneoptera</taxon>
        <taxon>Hemiptera</taxon>
        <taxon>Sternorrhyncha</taxon>
        <taxon>Coccoidea</taxon>
        <taxon>Coccidae</taxon>
        <taxon>Parthenolecanium</taxon>
    </lineage>
</organism>
<accession>A0AAN9TQI8</accession>
<proteinExistence type="predicted"/>
<keyword evidence="3" id="KW-1185">Reference proteome</keyword>
<feature type="compositionally biased region" description="Basic and acidic residues" evidence="1">
    <location>
        <begin position="23"/>
        <end position="52"/>
    </location>
</feature>
<dbReference type="EMBL" id="JBBCAQ010000006">
    <property type="protein sequence ID" value="KAK7603384.1"/>
    <property type="molecule type" value="Genomic_DNA"/>
</dbReference>
<feature type="region of interest" description="Disordered" evidence="1">
    <location>
        <begin position="72"/>
        <end position="100"/>
    </location>
</feature>
<dbReference type="AlphaFoldDB" id="A0AAN9TQI8"/>
<sequence>MKSLRHPDPLDQMPTGSLKPSGKRGEKIDSTVKSRLVDRAAEDTEDAKDVADKARDGLAQMNLRHDRTITSSATVLPSVPGPDVVISGRRRRKGAAGTPH</sequence>
<dbReference type="Proteomes" id="UP001367676">
    <property type="component" value="Unassembled WGS sequence"/>
</dbReference>
<protein>
    <submittedName>
        <fullName evidence="2">Uncharacterized protein</fullName>
    </submittedName>
</protein>